<dbReference type="Proteomes" id="UP001342314">
    <property type="component" value="Unassembled WGS sequence"/>
</dbReference>
<feature type="compositionally biased region" description="Low complexity" evidence="1">
    <location>
        <begin position="132"/>
        <end position="169"/>
    </location>
</feature>
<evidence type="ECO:0000256" key="2">
    <source>
        <dbReference type="SAM" id="SignalP"/>
    </source>
</evidence>
<feature type="region of interest" description="Disordered" evidence="1">
    <location>
        <begin position="132"/>
        <end position="173"/>
    </location>
</feature>
<keyword evidence="2" id="KW-0732">Signal</keyword>
<organism evidence="3 4">
    <name type="scientific">Rhodotorula paludigena</name>
    <dbReference type="NCBI Taxonomy" id="86838"/>
    <lineage>
        <taxon>Eukaryota</taxon>
        <taxon>Fungi</taxon>
        <taxon>Dikarya</taxon>
        <taxon>Basidiomycota</taxon>
        <taxon>Pucciniomycotina</taxon>
        <taxon>Microbotryomycetes</taxon>
        <taxon>Sporidiobolales</taxon>
        <taxon>Sporidiobolaceae</taxon>
        <taxon>Rhodotorula</taxon>
    </lineage>
</organism>
<proteinExistence type="predicted"/>
<comment type="caution">
    <text evidence="3">The sequence shown here is derived from an EMBL/GenBank/DDBJ whole genome shotgun (WGS) entry which is preliminary data.</text>
</comment>
<feature type="signal peptide" evidence="2">
    <location>
        <begin position="1"/>
        <end position="24"/>
    </location>
</feature>
<evidence type="ECO:0000313" key="3">
    <source>
        <dbReference type="EMBL" id="GJN91864.1"/>
    </source>
</evidence>
<evidence type="ECO:0000313" key="4">
    <source>
        <dbReference type="Proteomes" id="UP001342314"/>
    </source>
</evidence>
<dbReference type="AlphaFoldDB" id="A0AAV5GRI8"/>
<dbReference type="EMBL" id="BQKY01000009">
    <property type="protein sequence ID" value="GJN91864.1"/>
    <property type="molecule type" value="Genomic_DNA"/>
</dbReference>
<sequence length="204" mass="20441">MLASTLLPLAAVAVSLTALPRIRAQSDVCFYEFYAWTANNSNATVQRGCASPSPCPADLPEAPLAADAQCIRLNDYYTLPCNGTAWDRVDANGTAVEWVCACEGDASQCAEASMSMATSEEHPLATKSLITTSLPTSSSSPVSTTPPSSNSAASEEGGPAATAVPNEGATEGGNGGNGAVGGYKGMAGGVTAAGVVAGLMAIFV</sequence>
<evidence type="ECO:0000256" key="1">
    <source>
        <dbReference type="SAM" id="MobiDB-lite"/>
    </source>
</evidence>
<protein>
    <submittedName>
        <fullName evidence="3">Uncharacterized protein</fullName>
    </submittedName>
</protein>
<reference evidence="3 4" key="1">
    <citation type="submission" date="2021-12" db="EMBL/GenBank/DDBJ databases">
        <title>High titer production of polyol ester of fatty acids by Rhodotorula paludigena BS15 towards product separation-free biomass refinery.</title>
        <authorList>
            <person name="Mano J."/>
            <person name="Ono H."/>
            <person name="Tanaka T."/>
            <person name="Naito K."/>
            <person name="Sushida H."/>
            <person name="Ike M."/>
            <person name="Tokuyasu K."/>
            <person name="Kitaoka M."/>
        </authorList>
    </citation>
    <scope>NUCLEOTIDE SEQUENCE [LARGE SCALE GENOMIC DNA]</scope>
    <source>
        <strain evidence="3 4">BS15</strain>
    </source>
</reference>
<feature type="chain" id="PRO_5043842738" evidence="2">
    <location>
        <begin position="25"/>
        <end position="204"/>
    </location>
</feature>
<keyword evidence="4" id="KW-1185">Reference proteome</keyword>
<name>A0AAV5GRI8_9BASI</name>
<accession>A0AAV5GRI8</accession>
<gene>
    <name evidence="3" type="ORF">Rhopal_004889-T1</name>
</gene>